<keyword evidence="2" id="KW-0966">Cell projection</keyword>
<keyword evidence="2" id="KW-0282">Flagellum</keyword>
<comment type="caution">
    <text evidence="2">The sequence shown here is derived from an EMBL/GenBank/DDBJ whole genome shotgun (WGS) entry which is preliminary data.</text>
</comment>
<dbReference type="EMBL" id="LQQU01000023">
    <property type="protein sequence ID" value="KZE31761.1"/>
    <property type="molecule type" value="Genomic_DNA"/>
</dbReference>
<evidence type="ECO:0000256" key="1">
    <source>
        <dbReference type="SAM" id="MobiDB-lite"/>
    </source>
</evidence>
<evidence type="ECO:0000313" key="3">
    <source>
        <dbReference type="Proteomes" id="UP000076625"/>
    </source>
</evidence>
<feature type="compositionally biased region" description="Low complexity" evidence="1">
    <location>
        <begin position="1"/>
        <end position="16"/>
    </location>
</feature>
<gene>
    <name evidence="2" type="ORF">AVW16_00825</name>
</gene>
<dbReference type="AlphaFoldDB" id="A0A163CFP9"/>
<reference evidence="3" key="1">
    <citation type="submission" date="2016-01" db="EMBL/GenBank/DDBJ databases">
        <title>Draft genome of Chromobacterium sp. F49.</title>
        <authorList>
            <person name="Hong K.W."/>
        </authorList>
    </citation>
    <scope>NUCLEOTIDE SEQUENCE [LARGE SCALE GENOMIC DNA]</scope>
    <source>
        <strain evidence="3">CN10</strain>
    </source>
</reference>
<protein>
    <submittedName>
        <fullName evidence="2">Flagellar biosynthesis protein FlgJ</fullName>
    </submittedName>
</protein>
<dbReference type="Proteomes" id="UP000076625">
    <property type="component" value="Unassembled WGS sequence"/>
</dbReference>
<dbReference type="OrthoDB" id="9800413at2"/>
<proteinExistence type="predicted"/>
<feature type="region of interest" description="Disordered" evidence="1">
    <location>
        <begin position="1"/>
        <end position="26"/>
    </location>
</feature>
<keyword evidence="3" id="KW-1185">Reference proteome</keyword>
<dbReference type="STRING" id="1452487.AVW16_00825"/>
<dbReference type="RefSeq" id="WP_066612556.1">
    <property type="nucleotide sequence ID" value="NZ_LQQU01000023.1"/>
</dbReference>
<keyword evidence="2" id="KW-0969">Cilium</keyword>
<sequence>MLDPAIAQAGAGAGSANPDKAVAPPSDAYRKKAGEAAEAFEALFIREMLSQMRKVTREIAGDDSVFASTIHGDMMDFADKAVAEQVARSRVFGIANAILAQLLPAEPAPPAAFKENAPPVASLSQGEGLSAFAAPLPLNRNPSRP</sequence>
<accession>A0A163CFP9</accession>
<evidence type="ECO:0000313" key="2">
    <source>
        <dbReference type="EMBL" id="KZE31761.1"/>
    </source>
</evidence>
<organism evidence="2 3">
    <name type="scientific">Crenobacter luteus</name>
    <dbReference type="NCBI Taxonomy" id="1452487"/>
    <lineage>
        <taxon>Bacteria</taxon>
        <taxon>Pseudomonadati</taxon>
        <taxon>Pseudomonadota</taxon>
        <taxon>Betaproteobacteria</taxon>
        <taxon>Neisseriales</taxon>
        <taxon>Neisseriaceae</taxon>
        <taxon>Crenobacter</taxon>
    </lineage>
</organism>
<name>A0A163CFP9_9NEIS</name>